<feature type="compositionally biased region" description="Polar residues" evidence="1">
    <location>
        <begin position="60"/>
        <end position="91"/>
    </location>
</feature>
<feature type="region of interest" description="Disordered" evidence="1">
    <location>
        <begin position="114"/>
        <end position="134"/>
    </location>
</feature>
<organism evidence="2 3">
    <name type="scientific">Stylosanthes scabra</name>
    <dbReference type="NCBI Taxonomy" id="79078"/>
    <lineage>
        <taxon>Eukaryota</taxon>
        <taxon>Viridiplantae</taxon>
        <taxon>Streptophyta</taxon>
        <taxon>Embryophyta</taxon>
        <taxon>Tracheophyta</taxon>
        <taxon>Spermatophyta</taxon>
        <taxon>Magnoliopsida</taxon>
        <taxon>eudicotyledons</taxon>
        <taxon>Gunneridae</taxon>
        <taxon>Pentapetalae</taxon>
        <taxon>rosids</taxon>
        <taxon>fabids</taxon>
        <taxon>Fabales</taxon>
        <taxon>Fabaceae</taxon>
        <taxon>Papilionoideae</taxon>
        <taxon>50 kb inversion clade</taxon>
        <taxon>dalbergioids sensu lato</taxon>
        <taxon>Dalbergieae</taxon>
        <taxon>Pterocarpus clade</taxon>
        <taxon>Stylosanthes</taxon>
    </lineage>
</organism>
<dbReference type="EMBL" id="JASCZI010272820">
    <property type="protein sequence ID" value="MED6223588.1"/>
    <property type="molecule type" value="Genomic_DNA"/>
</dbReference>
<comment type="caution">
    <text evidence="2">The sequence shown here is derived from an EMBL/GenBank/DDBJ whole genome shotgun (WGS) entry which is preliminary data.</text>
</comment>
<evidence type="ECO:0000256" key="1">
    <source>
        <dbReference type="SAM" id="MobiDB-lite"/>
    </source>
</evidence>
<evidence type="ECO:0000313" key="3">
    <source>
        <dbReference type="Proteomes" id="UP001341840"/>
    </source>
</evidence>
<sequence>MAYRVPHAVHARKWQLVDVDDDIRCLFDMHPASGGFRTMYLYVESEMGENEVETPVVGRTANTQSSQASAQRNSDNSTPDSLRNPPDSQNPLMKDILSDISDLKDDFLHAEEDDADIDLGQPSQTMPTIGEPSGKAQILAIGPPSYFVPPSSQFSDINWEALDGSNEFPEVRSEEE</sequence>
<reference evidence="2 3" key="1">
    <citation type="journal article" date="2023" name="Plants (Basel)">
        <title>Bridging the Gap: Combining Genomics and Transcriptomics Approaches to Understand Stylosanthes scabra, an Orphan Legume from the Brazilian Caatinga.</title>
        <authorList>
            <person name="Ferreira-Neto J.R.C."/>
            <person name="da Silva M.D."/>
            <person name="Binneck E."/>
            <person name="de Melo N.F."/>
            <person name="da Silva R.H."/>
            <person name="de Melo A.L.T.M."/>
            <person name="Pandolfi V."/>
            <person name="Bustamante F.O."/>
            <person name="Brasileiro-Vidal A.C."/>
            <person name="Benko-Iseppon A.M."/>
        </authorList>
    </citation>
    <scope>NUCLEOTIDE SEQUENCE [LARGE SCALE GENOMIC DNA]</scope>
    <source>
        <tissue evidence="2">Leaves</tissue>
    </source>
</reference>
<name>A0ABU6ZNK0_9FABA</name>
<evidence type="ECO:0000313" key="2">
    <source>
        <dbReference type="EMBL" id="MED6223588.1"/>
    </source>
</evidence>
<proteinExistence type="predicted"/>
<feature type="region of interest" description="Disordered" evidence="1">
    <location>
        <begin position="52"/>
        <end position="93"/>
    </location>
</feature>
<protein>
    <submittedName>
        <fullName evidence="2">Uncharacterized protein</fullName>
    </submittedName>
</protein>
<dbReference type="Proteomes" id="UP001341840">
    <property type="component" value="Unassembled WGS sequence"/>
</dbReference>
<accession>A0ABU6ZNK0</accession>
<gene>
    <name evidence="2" type="ORF">PIB30_075404</name>
</gene>
<keyword evidence="3" id="KW-1185">Reference proteome</keyword>